<dbReference type="STRING" id="703135.A0A2A9N8F0"/>
<dbReference type="AlphaFoldDB" id="A0A2A9N8F0"/>
<organism evidence="1 2">
    <name type="scientific">Amanita thiersii Skay4041</name>
    <dbReference type="NCBI Taxonomy" id="703135"/>
    <lineage>
        <taxon>Eukaryota</taxon>
        <taxon>Fungi</taxon>
        <taxon>Dikarya</taxon>
        <taxon>Basidiomycota</taxon>
        <taxon>Agaricomycotina</taxon>
        <taxon>Agaricomycetes</taxon>
        <taxon>Agaricomycetidae</taxon>
        <taxon>Agaricales</taxon>
        <taxon>Pluteineae</taxon>
        <taxon>Amanitaceae</taxon>
        <taxon>Amanita</taxon>
    </lineage>
</organism>
<dbReference type="InterPro" id="IPR032675">
    <property type="entry name" value="LRR_dom_sf"/>
</dbReference>
<accession>A0A2A9N8F0</accession>
<sequence length="550" mass="62155">MKTILLIEIAHIGRSNREHSEVAARIIQHLADSLTNDIHRLDEAVATVSPSPSGTSLCLHHKRDTLVKQLDRCKVALAPHKRLSVDVIQYIFLLCSEDDKYGGNVELPRLSKKLDRKPIQMILSHVCSLWRDIALATPSLWSKLRVSNFLTHIAAVTEVLSRLRRAPLSLSIEQDLPSYSDGLLNTAFFDTLQEIITRYQVRELSLQLFIEYHATESLIFIMDKVQKMLHTSLPDLEILNFSMNDPLGYAVEVDGLAQFLKTSNDVNSTTSGLPSLKVLHLDGFPWFYKCVHDHLCWGQLRVLSTTDVSINWALAILYHSRLLECFSVEDLVAYDAEPFEPVLPMTDLHIRLPHLRHLKVSFIQGSTNQDIHSFFGPLELPSLSSLCYAIAHFTRQDVWPYTPDPLIDERIRLDKLEELELYPSSPTWLLATWKKARNLRRLHLHSISALKFADVSSLTSGDVFPFLQDVNMDGTQDPGIVLQMIEERQKNAAAAAIAKGGAYGPILPFKSVKFICTEVQFKLHKDLAHALSKAGVQLKIHSDTGLSFYC</sequence>
<dbReference type="SUPFAM" id="SSF52047">
    <property type="entry name" value="RNI-like"/>
    <property type="match status" value="1"/>
</dbReference>
<dbReference type="Gene3D" id="3.80.10.10">
    <property type="entry name" value="Ribonuclease Inhibitor"/>
    <property type="match status" value="1"/>
</dbReference>
<evidence type="ECO:0000313" key="1">
    <source>
        <dbReference type="EMBL" id="PFH46619.1"/>
    </source>
</evidence>
<protein>
    <submittedName>
        <fullName evidence="1">Uncharacterized protein</fullName>
    </submittedName>
</protein>
<keyword evidence="2" id="KW-1185">Reference proteome</keyword>
<dbReference type="OrthoDB" id="3221235at2759"/>
<dbReference type="EMBL" id="KZ302174">
    <property type="protein sequence ID" value="PFH46619.1"/>
    <property type="molecule type" value="Genomic_DNA"/>
</dbReference>
<name>A0A2A9N8F0_9AGAR</name>
<dbReference type="Proteomes" id="UP000242287">
    <property type="component" value="Unassembled WGS sequence"/>
</dbReference>
<proteinExistence type="predicted"/>
<gene>
    <name evidence="1" type="ORF">AMATHDRAFT_69472</name>
</gene>
<reference evidence="1 2" key="1">
    <citation type="submission" date="2014-02" db="EMBL/GenBank/DDBJ databases">
        <title>Transposable element dynamics among asymbiotic and ectomycorrhizal Amanita fungi.</title>
        <authorList>
            <consortium name="DOE Joint Genome Institute"/>
            <person name="Hess J."/>
            <person name="Skrede I."/>
            <person name="Wolfe B."/>
            <person name="LaButti K."/>
            <person name="Ohm R.A."/>
            <person name="Grigoriev I.V."/>
            <person name="Pringle A."/>
        </authorList>
    </citation>
    <scope>NUCLEOTIDE SEQUENCE [LARGE SCALE GENOMIC DNA]</scope>
    <source>
        <strain evidence="1 2">SKay4041</strain>
    </source>
</reference>
<evidence type="ECO:0000313" key="2">
    <source>
        <dbReference type="Proteomes" id="UP000242287"/>
    </source>
</evidence>